<feature type="chain" id="PRO_5024828192" description="Inositol 2-dehydrogenase" evidence="1">
    <location>
        <begin position="30"/>
        <end position="436"/>
    </location>
</feature>
<evidence type="ECO:0008006" key="6">
    <source>
        <dbReference type="Google" id="ProtNLM"/>
    </source>
</evidence>
<dbReference type="InterPro" id="IPR050463">
    <property type="entry name" value="Gfo/Idh/MocA_oxidrdct_glycsds"/>
</dbReference>
<organism evidence="4 5">
    <name type="scientific">Lacipirellula parvula</name>
    <dbReference type="NCBI Taxonomy" id="2650471"/>
    <lineage>
        <taxon>Bacteria</taxon>
        <taxon>Pseudomonadati</taxon>
        <taxon>Planctomycetota</taxon>
        <taxon>Planctomycetia</taxon>
        <taxon>Pirellulales</taxon>
        <taxon>Lacipirellulaceae</taxon>
        <taxon>Lacipirellula</taxon>
    </lineage>
</organism>
<dbReference type="InterPro" id="IPR006311">
    <property type="entry name" value="TAT_signal"/>
</dbReference>
<accession>A0A5K7XGU1</accession>
<dbReference type="PANTHER" id="PTHR43818">
    <property type="entry name" value="BCDNA.GH03377"/>
    <property type="match status" value="1"/>
</dbReference>
<dbReference type="InterPro" id="IPR000683">
    <property type="entry name" value="Gfo/Idh/MocA-like_OxRdtase_N"/>
</dbReference>
<sequence length="436" mass="47863">MAFATRRYFLGAAAVGGTALLLPSRCSQAAEANERVRVAILGAGNQGRRHAESLLTLPNVEIAAVSDVDSERLAAQHGRVGNQAQAVADFRRILDDRSIDAVTIALPDHWHTPAALLALNAGKHVYVEKPCSHNVREGRLLVDAAAAHPQLAVAHGTQARATPGIIEAIEMLHAGVIGKVLVAKCWNYQQRENIGRKQPTAPPATVDYDTWVGPAEWLPFQTNRFHYKWHWWRNFGTGDAGNDGCHELDLARWGLGAEEHPTTISAIGGKYHFDDDQEFPDTLQATFEWPGAGGPSERRMLIFEQRLWTTNYPHNVDSGVEFLGTNGRIFLSKRGKFELYGPRNARSERKLNGALAARVEDNHADWLHAIRDGTAPKAGIVAAHRTATLAHLANLSARLGRTLTFDPQAETIASDNEANNLLARRYRDGGHWAVPT</sequence>
<keyword evidence="1" id="KW-0732">Signal</keyword>
<reference evidence="5" key="1">
    <citation type="submission" date="2019-10" db="EMBL/GenBank/DDBJ databases">
        <title>Lacipirellula parvula gen. nov., sp. nov., representing a lineage of planctomycetes widespread in freshwater anoxic habitats, and description of the family Lacipirellulaceae.</title>
        <authorList>
            <person name="Dedysh S.N."/>
            <person name="Kulichevskaya I.S."/>
            <person name="Beletsky A.V."/>
            <person name="Rakitin A.L."/>
            <person name="Mardanov A.V."/>
            <person name="Ivanova A.A."/>
            <person name="Saltykova V.X."/>
            <person name="Rijpstra W.I.C."/>
            <person name="Sinninghe Damste J.S."/>
            <person name="Ravin N.V."/>
        </authorList>
    </citation>
    <scope>NUCLEOTIDE SEQUENCE [LARGE SCALE GENOMIC DNA]</scope>
    <source>
        <strain evidence="5">PX69</strain>
    </source>
</reference>
<feature type="domain" description="Gfo/Idh/MocA-like oxidoreductase N-terminal" evidence="2">
    <location>
        <begin position="36"/>
        <end position="150"/>
    </location>
</feature>
<evidence type="ECO:0000256" key="1">
    <source>
        <dbReference type="SAM" id="SignalP"/>
    </source>
</evidence>
<dbReference type="Proteomes" id="UP000326837">
    <property type="component" value="Chromosome"/>
</dbReference>
<dbReference type="EMBL" id="AP021861">
    <property type="protein sequence ID" value="BBO36080.1"/>
    <property type="molecule type" value="Genomic_DNA"/>
</dbReference>
<evidence type="ECO:0000259" key="2">
    <source>
        <dbReference type="Pfam" id="PF01408"/>
    </source>
</evidence>
<keyword evidence="5" id="KW-1185">Reference proteome</keyword>
<feature type="domain" description="Gfo/Idh/MocA-like oxidoreductase bacterial type C-terminal" evidence="3">
    <location>
        <begin position="198"/>
        <end position="265"/>
    </location>
</feature>
<evidence type="ECO:0000313" key="5">
    <source>
        <dbReference type="Proteomes" id="UP000326837"/>
    </source>
</evidence>
<dbReference type="Pfam" id="PF19051">
    <property type="entry name" value="GFO_IDH_MocA_C2"/>
    <property type="match status" value="2"/>
</dbReference>
<dbReference type="SUPFAM" id="SSF51735">
    <property type="entry name" value="NAD(P)-binding Rossmann-fold domains"/>
    <property type="match status" value="1"/>
</dbReference>
<evidence type="ECO:0000313" key="4">
    <source>
        <dbReference type="EMBL" id="BBO36080.1"/>
    </source>
</evidence>
<gene>
    <name evidence="4" type="ORF">PLANPX_5692</name>
</gene>
<dbReference type="RefSeq" id="WP_152101321.1">
    <property type="nucleotide sequence ID" value="NZ_AP021861.1"/>
</dbReference>
<dbReference type="InterPro" id="IPR036291">
    <property type="entry name" value="NAD(P)-bd_dom_sf"/>
</dbReference>
<dbReference type="PANTHER" id="PTHR43818:SF5">
    <property type="entry name" value="OXIDOREDUCTASE FAMILY PROTEIN"/>
    <property type="match status" value="1"/>
</dbReference>
<dbReference type="KEGG" id="lpav:PLANPX_5692"/>
<dbReference type="Gene3D" id="3.30.360.10">
    <property type="entry name" value="Dihydrodipicolinate Reductase, domain 2"/>
    <property type="match status" value="1"/>
</dbReference>
<dbReference type="SUPFAM" id="SSF55347">
    <property type="entry name" value="Glyceraldehyde-3-phosphate dehydrogenase-like, C-terminal domain"/>
    <property type="match status" value="1"/>
</dbReference>
<evidence type="ECO:0000259" key="3">
    <source>
        <dbReference type="Pfam" id="PF19051"/>
    </source>
</evidence>
<dbReference type="AlphaFoldDB" id="A0A5K7XGU1"/>
<dbReference type="InterPro" id="IPR043906">
    <property type="entry name" value="Gfo/Idh/MocA_OxRdtase_bact_C"/>
</dbReference>
<protein>
    <recommendedName>
        <fullName evidence="6">Inositol 2-dehydrogenase</fullName>
    </recommendedName>
</protein>
<dbReference type="Gene3D" id="3.40.50.720">
    <property type="entry name" value="NAD(P)-binding Rossmann-like Domain"/>
    <property type="match status" value="1"/>
</dbReference>
<dbReference type="Pfam" id="PF01408">
    <property type="entry name" value="GFO_IDH_MocA"/>
    <property type="match status" value="1"/>
</dbReference>
<feature type="signal peptide" evidence="1">
    <location>
        <begin position="1"/>
        <end position="29"/>
    </location>
</feature>
<dbReference type="PROSITE" id="PS51318">
    <property type="entry name" value="TAT"/>
    <property type="match status" value="1"/>
</dbReference>
<proteinExistence type="predicted"/>
<dbReference type="GO" id="GO:0000166">
    <property type="term" value="F:nucleotide binding"/>
    <property type="evidence" value="ECO:0007669"/>
    <property type="project" value="InterPro"/>
</dbReference>
<feature type="domain" description="Gfo/Idh/MocA-like oxidoreductase bacterial type C-terminal" evidence="3">
    <location>
        <begin position="363"/>
        <end position="427"/>
    </location>
</feature>
<name>A0A5K7XGU1_9BACT</name>